<dbReference type="PROSITE" id="PS51782">
    <property type="entry name" value="LYSM"/>
    <property type="match status" value="1"/>
</dbReference>
<evidence type="ECO:0000313" key="4">
    <source>
        <dbReference type="EMBL" id="MDG9700411.1"/>
    </source>
</evidence>
<sequence>MKHTFADLPKRLALPVLAVLAAAVALPAQARFPNYPITSQQRATAQKVAQDGVPLSALAPNAPDEYTVRRGDTLWRISGLFLRSPWRWPELWGMNINDIRNPHLIYPGQKLYLDKSNGRARLRLMRPLDGTNGTVRVTPQTRVEMLDSSPLPTLQPHMIEPFLTEPIVADLETFEKAPRIVARTEKRVLVSEGDRAYARGPKDAPLKITPNETTLYRVFRRAVPLKDPETGEILGYEGQFAGKVKLVRNETILDERDKKKANDERNSEFDPPRVPASGMRSAGEYTDAELIRMGYMSADGSTVKGTPVPATVDVISTKEEIKAGDILVPEPPEEFRSYTPHAPLYPVNARVVSIYGPGVNYAGSLQVVAINKGLQDGVEKGQVLALYTVGKNIKDKTDGNRIIRLPDERNGIGMVFRVFDRVSYVLVMESLLPVEVGDKLINPTDMEGADIVN</sequence>
<feature type="compositionally biased region" description="Basic and acidic residues" evidence="1">
    <location>
        <begin position="255"/>
        <end position="271"/>
    </location>
</feature>
<keyword evidence="5" id="KW-1185">Reference proteome</keyword>
<dbReference type="SMART" id="SM00257">
    <property type="entry name" value="LysM"/>
    <property type="match status" value="1"/>
</dbReference>
<evidence type="ECO:0000256" key="1">
    <source>
        <dbReference type="SAM" id="MobiDB-lite"/>
    </source>
</evidence>
<organism evidence="4 5">
    <name type="scientific">Ottowia cancrivicina</name>
    <dbReference type="NCBI Taxonomy" id="3040346"/>
    <lineage>
        <taxon>Bacteria</taxon>
        <taxon>Pseudomonadati</taxon>
        <taxon>Pseudomonadota</taxon>
        <taxon>Betaproteobacteria</taxon>
        <taxon>Burkholderiales</taxon>
        <taxon>Comamonadaceae</taxon>
        <taxon>Ottowia</taxon>
    </lineage>
</organism>
<comment type="caution">
    <text evidence="4">The sequence shown here is derived from an EMBL/GenBank/DDBJ whole genome shotgun (WGS) entry which is preliminary data.</text>
</comment>
<feature type="domain" description="LysM" evidence="3">
    <location>
        <begin position="64"/>
        <end position="113"/>
    </location>
</feature>
<proteinExistence type="predicted"/>
<dbReference type="CDD" id="cd00118">
    <property type="entry name" value="LysM"/>
    <property type="match status" value="1"/>
</dbReference>
<feature type="region of interest" description="Disordered" evidence="1">
    <location>
        <begin position="255"/>
        <end position="280"/>
    </location>
</feature>
<dbReference type="EMBL" id="JARVII010000034">
    <property type="protein sequence ID" value="MDG9700411.1"/>
    <property type="molecule type" value="Genomic_DNA"/>
</dbReference>
<keyword evidence="2" id="KW-0732">Signal</keyword>
<dbReference type="Pfam" id="PF01476">
    <property type="entry name" value="LysM"/>
    <property type="match status" value="1"/>
</dbReference>
<dbReference type="InterPro" id="IPR052196">
    <property type="entry name" value="Bact_Kbp"/>
</dbReference>
<dbReference type="SUPFAM" id="SSF54106">
    <property type="entry name" value="LysM domain"/>
    <property type="match status" value="1"/>
</dbReference>
<evidence type="ECO:0000256" key="2">
    <source>
        <dbReference type="SAM" id="SignalP"/>
    </source>
</evidence>
<evidence type="ECO:0000259" key="3">
    <source>
        <dbReference type="PROSITE" id="PS51782"/>
    </source>
</evidence>
<gene>
    <name evidence="4" type="ORF">QB898_11940</name>
</gene>
<protein>
    <submittedName>
        <fullName evidence="4">LysM domain-containing protein</fullName>
    </submittedName>
</protein>
<dbReference type="PANTHER" id="PTHR34700">
    <property type="entry name" value="POTASSIUM BINDING PROTEIN KBP"/>
    <property type="match status" value="1"/>
</dbReference>
<dbReference type="PANTHER" id="PTHR34700:SF4">
    <property type="entry name" value="PHAGE-LIKE ELEMENT PBSX PROTEIN XKDP"/>
    <property type="match status" value="1"/>
</dbReference>
<dbReference type="Proteomes" id="UP001237156">
    <property type="component" value="Unassembled WGS sequence"/>
</dbReference>
<evidence type="ECO:0000313" key="5">
    <source>
        <dbReference type="Proteomes" id="UP001237156"/>
    </source>
</evidence>
<dbReference type="InterPro" id="IPR036779">
    <property type="entry name" value="LysM_dom_sf"/>
</dbReference>
<dbReference type="InterPro" id="IPR018392">
    <property type="entry name" value="LysM"/>
</dbReference>
<reference evidence="4 5" key="1">
    <citation type="submission" date="2023-04" db="EMBL/GenBank/DDBJ databases">
        <title>Ottowia paracancer sp. nov., isolated from human stomach.</title>
        <authorList>
            <person name="Song Y."/>
        </authorList>
    </citation>
    <scope>NUCLEOTIDE SEQUENCE [LARGE SCALE GENOMIC DNA]</scope>
    <source>
        <strain evidence="4 5">10c7w1</strain>
    </source>
</reference>
<dbReference type="Gene3D" id="3.10.350.10">
    <property type="entry name" value="LysM domain"/>
    <property type="match status" value="1"/>
</dbReference>
<dbReference type="RefSeq" id="WP_279525135.1">
    <property type="nucleotide sequence ID" value="NZ_JARVII010000034.1"/>
</dbReference>
<name>A0AAW6RP34_9BURK</name>
<accession>A0AAW6RP34</accession>
<dbReference type="AlphaFoldDB" id="A0AAW6RP34"/>
<feature type="chain" id="PRO_5043846244" evidence="2">
    <location>
        <begin position="31"/>
        <end position="453"/>
    </location>
</feature>
<feature type="signal peptide" evidence="2">
    <location>
        <begin position="1"/>
        <end position="30"/>
    </location>
</feature>